<dbReference type="PROSITE" id="PS00153">
    <property type="entry name" value="ATPASE_GAMMA"/>
    <property type="match status" value="1"/>
</dbReference>
<dbReference type="InterPro" id="IPR000131">
    <property type="entry name" value="ATP_synth_F1_gsu"/>
</dbReference>
<accession>C6LAJ3</accession>
<dbReference type="RefSeq" id="WP_006860435.1">
    <property type="nucleotide sequence ID" value="NZ_ACCL02000002.1"/>
</dbReference>
<comment type="subunit">
    <text evidence="10">F-type ATPases have 2 components, CF(1) - the catalytic core - and CF(0) - the membrane proton channel. CF(1) has five subunits: alpha(3), beta(3), gamma(1), delta(1), epsilon(1). CF(0) has three main subunits: a, b and c.</text>
</comment>
<dbReference type="GO" id="GO:0005886">
    <property type="term" value="C:plasma membrane"/>
    <property type="evidence" value="ECO:0007669"/>
    <property type="project" value="UniProtKB-SubCell"/>
</dbReference>
<evidence type="ECO:0000313" key="11">
    <source>
        <dbReference type="EMBL" id="EET62600.1"/>
    </source>
</evidence>
<organism evidence="11 12">
    <name type="scientific">Marvinbryantia formatexigens DSM 14469</name>
    <dbReference type="NCBI Taxonomy" id="478749"/>
    <lineage>
        <taxon>Bacteria</taxon>
        <taxon>Bacillati</taxon>
        <taxon>Bacillota</taxon>
        <taxon>Clostridia</taxon>
        <taxon>Lachnospirales</taxon>
        <taxon>Lachnospiraceae</taxon>
        <taxon>Marvinbryantia</taxon>
    </lineage>
</organism>
<dbReference type="GO" id="GO:0045259">
    <property type="term" value="C:proton-transporting ATP synthase complex"/>
    <property type="evidence" value="ECO:0007669"/>
    <property type="project" value="UniProtKB-KW"/>
</dbReference>
<keyword evidence="12" id="KW-1185">Reference proteome</keyword>
<evidence type="ECO:0000256" key="5">
    <source>
        <dbReference type="ARBA" id="ARBA00022781"/>
    </source>
</evidence>
<proteinExistence type="inferred from homology"/>
<name>C6LAJ3_9FIRM</name>
<evidence type="ECO:0000256" key="7">
    <source>
        <dbReference type="ARBA" id="ARBA00023136"/>
    </source>
</evidence>
<dbReference type="OrthoDB" id="9812769at2"/>
<comment type="caution">
    <text evidence="11">The sequence shown here is derived from an EMBL/GenBank/DDBJ whole genome shotgun (WGS) entry which is preliminary data.</text>
</comment>
<dbReference type="Proteomes" id="UP000005561">
    <property type="component" value="Unassembled WGS sequence"/>
</dbReference>
<dbReference type="PANTHER" id="PTHR11693">
    <property type="entry name" value="ATP SYNTHASE GAMMA CHAIN"/>
    <property type="match status" value="1"/>
</dbReference>
<dbReference type="HAMAP" id="MF_00815">
    <property type="entry name" value="ATP_synth_gamma_bact"/>
    <property type="match status" value="1"/>
</dbReference>
<dbReference type="InterPro" id="IPR035968">
    <property type="entry name" value="ATP_synth_F1_ATPase_gsu"/>
</dbReference>
<protein>
    <recommendedName>
        <fullName evidence="10">ATP synthase gamma chain</fullName>
    </recommendedName>
    <alternativeName>
        <fullName evidence="10">ATP synthase F1 sector gamma subunit</fullName>
    </alternativeName>
    <alternativeName>
        <fullName evidence="10">F-ATPase gamma subunit</fullName>
    </alternativeName>
</protein>
<comment type="function">
    <text evidence="1 10">Produces ATP from ADP in the presence of a proton gradient across the membrane. The gamma chain is believed to be important in regulating ATPase activity and the flow of protons through the CF(0) complex.</text>
</comment>
<dbReference type="eggNOG" id="COG0224">
    <property type="taxonomic scope" value="Bacteria"/>
</dbReference>
<dbReference type="PRINTS" id="PR00126">
    <property type="entry name" value="ATPASEGAMMA"/>
</dbReference>
<evidence type="ECO:0000256" key="3">
    <source>
        <dbReference type="ARBA" id="ARBA00007681"/>
    </source>
</evidence>
<keyword evidence="8 10" id="KW-0139">CF(1)</keyword>
<evidence type="ECO:0000256" key="9">
    <source>
        <dbReference type="ARBA" id="ARBA00023310"/>
    </source>
</evidence>
<keyword evidence="4 10" id="KW-0813">Transport</keyword>
<keyword evidence="11" id="KW-0378">Hydrolase</keyword>
<evidence type="ECO:0000313" key="12">
    <source>
        <dbReference type="Proteomes" id="UP000005561"/>
    </source>
</evidence>
<keyword evidence="7 10" id="KW-0472">Membrane</keyword>
<dbReference type="GO" id="GO:0005524">
    <property type="term" value="F:ATP binding"/>
    <property type="evidence" value="ECO:0007669"/>
    <property type="project" value="UniProtKB-UniRule"/>
</dbReference>
<dbReference type="InterPro" id="IPR023632">
    <property type="entry name" value="ATP_synth_F1_gsu_CS"/>
</dbReference>
<dbReference type="EMBL" id="ACCL02000002">
    <property type="protein sequence ID" value="EET62600.1"/>
    <property type="molecule type" value="Genomic_DNA"/>
</dbReference>
<gene>
    <name evidence="10 11" type="primary">atpG</name>
    <name evidence="11" type="ORF">BRYFOR_05635</name>
</gene>
<dbReference type="SUPFAM" id="SSF52943">
    <property type="entry name" value="ATP synthase (F1-ATPase), gamma subunit"/>
    <property type="match status" value="1"/>
</dbReference>
<evidence type="ECO:0000256" key="2">
    <source>
        <dbReference type="ARBA" id="ARBA00004170"/>
    </source>
</evidence>
<dbReference type="GO" id="GO:0042777">
    <property type="term" value="P:proton motive force-driven plasma membrane ATP synthesis"/>
    <property type="evidence" value="ECO:0007669"/>
    <property type="project" value="UniProtKB-UniRule"/>
</dbReference>
<keyword evidence="5 10" id="KW-0375">Hydrogen ion transport</keyword>
<dbReference type="AlphaFoldDB" id="C6LAJ3"/>
<evidence type="ECO:0000256" key="4">
    <source>
        <dbReference type="ARBA" id="ARBA00022448"/>
    </source>
</evidence>
<dbReference type="STRING" id="168384.SAMN05660368_02894"/>
<dbReference type="FunFam" id="1.10.287.80:FF:000001">
    <property type="entry name" value="ATP synthase gamma chain"/>
    <property type="match status" value="1"/>
</dbReference>
<comment type="similarity">
    <text evidence="3 10">Belongs to the ATPase gamma chain family.</text>
</comment>
<keyword evidence="9 10" id="KW-0066">ATP synthesis</keyword>
<dbReference type="CDD" id="cd12151">
    <property type="entry name" value="F1-ATPase_gamma"/>
    <property type="match status" value="1"/>
</dbReference>
<evidence type="ECO:0000256" key="10">
    <source>
        <dbReference type="HAMAP-Rule" id="MF_00815"/>
    </source>
</evidence>
<dbReference type="Gene3D" id="1.10.287.80">
    <property type="entry name" value="ATP synthase, gamma subunit, helix hairpin domain"/>
    <property type="match status" value="1"/>
</dbReference>
<dbReference type="GO" id="GO:0016787">
    <property type="term" value="F:hydrolase activity"/>
    <property type="evidence" value="ECO:0007669"/>
    <property type="project" value="UniProtKB-KW"/>
</dbReference>
<dbReference type="GO" id="GO:0046933">
    <property type="term" value="F:proton-transporting ATP synthase activity, rotational mechanism"/>
    <property type="evidence" value="ECO:0007669"/>
    <property type="project" value="UniProtKB-UniRule"/>
</dbReference>
<evidence type="ECO:0000256" key="8">
    <source>
        <dbReference type="ARBA" id="ARBA00023196"/>
    </source>
</evidence>
<comment type="subcellular location">
    <subcellularLocation>
        <location evidence="10">Cell membrane</location>
        <topology evidence="10">Peripheral membrane protein</topology>
    </subcellularLocation>
    <subcellularLocation>
        <location evidence="2">Membrane</location>
        <topology evidence="2">Peripheral membrane protein</topology>
    </subcellularLocation>
</comment>
<reference evidence="11" key="1">
    <citation type="submission" date="2009-07" db="EMBL/GenBank/DDBJ databases">
        <authorList>
            <person name="Weinstock G."/>
            <person name="Sodergren E."/>
            <person name="Clifton S."/>
            <person name="Fulton L."/>
            <person name="Fulton B."/>
            <person name="Courtney L."/>
            <person name="Fronick C."/>
            <person name="Harrison M."/>
            <person name="Strong C."/>
            <person name="Farmer C."/>
            <person name="Delahaunty K."/>
            <person name="Markovic C."/>
            <person name="Hall O."/>
            <person name="Minx P."/>
            <person name="Tomlinson C."/>
            <person name="Mitreva M."/>
            <person name="Nelson J."/>
            <person name="Hou S."/>
            <person name="Wollam A."/>
            <person name="Pepin K.H."/>
            <person name="Johnson M."/>
            <person name="Bhonagiri V."/>
            <person name="Nash W.E."/>
            <person name="Warren W."/>
            <person name="Chinwalla A."/>
            <person name="Mardis E.R."/>
            <person name="Wilson R.K."/>
        </authorList>
    </citation>
    <scope>NUCLEOTIDE SEQUENCE [LARGE SCALE GENOMIC DNA]</scope>
    <source>
        <strain evidence="11">DSM 14469</strain>
    </source>
</reference>
<evidence type="ECO:0000256" key="1">
    <source>
        <dbReference type="ARBA" id="ARBA00003456"/>
    </source>
</evidence>
<dbReference type="NCBIfam" id="TIGR01146">
    <property type="entry name" value="ATPsyn_F1gamma"/>
    <property type="match status" value="1"/>
</dbReference>
<dbReference type="Gene3D" id="3.40.1380.10">
    <property type="match status" value="1"/>
</dbReference>
<keyword evidence="6 10" id="KW-0406">Ion transport</keyword>
<keyword evidence="10" id="KW-1003">Cell membrane</keyword>
<dbReference type="PANTHER" id="PTHR11693:SF22">
    <property type="entry name" value="ATP SYNTHASE SUBUNIT GAMMA, MITOCHONDRIAL"/>
    <property type="match status" value="1"/>
</dbReference>
<sequence>MASMRDIQRRKSSVSSIGQITKAMKLVSTVKLQKTKQRAEQAKPYFDKMYRTVAHILSHSGQIQHPYLQGGESKKKCIITITSNRGLAGGYNSGVEKLITGSGFAKEDVELITIGRKGREFLERRGYTIRADYSDVMNNPMYSDAHEISEAVLKAFTDGEIGEIYVAYTAFKNTVVHVPTLMKLLPVKFTDEELEAGTEKTRQREADMNTPMNYEPAEEQSLDIIIPKYVTSILFGSLIEAAASENGARMQAMDSATSNAEEMIESLSLQYNRARQSSITQELTEIIAGAEAIS</sequence>
<evidence type="ECO:0000256" key="6">
    <source>
        <dbReference type="ARBA" id="ARBA00023065"/>
    </source>
</evidence>
<dbReference type="Pfam" id="PF00231">
    <property type="entry name" value="ATP-synt"/>
    <property type="match status" value="1"/>
</dbReference>